<gene>
    <name evidence="2" type="ORF">PG996_007410</name>
</gene>
<reference evidence="2 3" key="1">
    <citation type="submission" date="2023-01" db="EMBL/GenBank/DDBJ databases">
        <title>Analysis of 21 Apiospora genomes using comparative genomics revels a genus with tremendous synthesis potential of carbohydrate active enzymes and secondary metabolites.</title>
        <authorList>
            <person name="Sorensen T."/>
        </authorList>
    </citation>
    <scope>NUCLEOTIDE SEQUENCE [LARGE SCALE GENOMIC DNA]</scope>
    <source>
        <strain evidence="2 3">CBS 83171</strain>
    </source>
</reference>
<evidence type="ECO:0000313" key="3">
    <source>
        <dbReference type="Proteomes" id="UP001446871"/>
    </source>
</evidence>
<sequence length="96" mass="10575">MKPYPNKSAPRKSGCVRVAIKQQPLHQLDARNQILLVVCKITTATLSLRRSWECGFRRTAASRRPSMRLTDPQSFASTGVPHLSHEKKAGGSTSSS</sequence>
<evidence type="ECO:0000256" key="1">
    <source>
        <dbReference type="SAM" id="MobiDB-lite"/>
    </source>
</evidence>
<protein>
    <submittedName>
        <fullName evidence="2">Uncharacterized protein</fullName>
    </submittedName>
</protein>
<comment type="caution">
    <text evidence="2">The sequence shown here is derived from an EMBL/GenBank/DDBJ whole genome shotgun (WGS) entry which is preliminary data.</text>
</comment>
<proteinExistence type="predicted"/>
<dbReference type="EMBL" id="JAQQWM010000004">
    <property type="protein sequence ID" value="KAK8068298.1"/>
    <property type="molecule type" value="Genomic_DNA"/>
</dbReference>
<accession>A0ABR1VEE5</accession>
<keyword evidence="3" id="KW-1185">Reference proteome</keyword>
<dbReference type="Proteomes" id="UP001446871">
    <property type="component" value="Unassembled WGS sequence"/>
</dbReference>
<name>A0ABR1VEE5_9PEZI</name>
<evidence type="ECO:0000313" key="2">
    <source>
        <dbReference type="EMBL" id="KAK8068298.1"/>
    </source>
</evidence>
<feature type="region of interest" description="Disordered" evidence="1">
    <location>
        <begin position="61"/>
        <end position="96"/>
    </location>
</feature>
<organism evidence="2 3">
    <name type="scientific">Apiospora saccharicola</name>
    <dbReference type="NCBI Taxonomy" id="335842"/>
    <lineage>
        <taxon>Eukaryota</taxon>
        <taxon>Fungi</taxon>
        <taxon>Dikarya</taxon>
        <taxon>Ascomycota</taxon>
        <taxon>Pezizomycotina</taxon>
        <taxon>Sordariomycetes</taxon>
        <taxon>Xylariomycetidae</taxon>
        <taxon>Amphisphaeriales</taxon>
        <taxon>Apiosporaceae</taxon>
        <taxon>Apiospora</taxon>
    </lineage>
</organism>